<name>A0A146KG18_9EUKA</name>
<dbReference type="FunFam" id="2.60.260.20:FF:000003">
    <property type="entry name" value="DnaJ subfamily A member 2"/>
    <property type="match status" value="1"/>
</dbReference>
<dbReference type="GO" id="GO:0008270">
    <property type="term" value="F:zinc ion binding"/>
    <property type="evidence" value="ECO:0007669"/>
    <property type="project" value="UniProtKB-KW"/>
</dbReference>
<dbReference type="FunFam" id="2.10.230.10:FF:000001">
    <property type="entry name" value="DnaJ subfamily A member 2"/>
    <property type="match status" value="1"/>
</dbReference>
<dbReference type="Gene3D" id="2.10.230.10">
    <property type="entry name" value="Heat shock protein DnaJ, cysteine-rich domain"/>
    <property type="match status" value="1"/>
</dbReference>
<reference evidence="8" key="1">
    <citation type="submission" date="2015-07" db="EMBL/GenBank/DDBJ databases">
        <title>Adaptation to a free-living lifestyle via gene acquisitions in the diplomonad Trepomonas sp. PC1.</title>
        <authorList>
            <person name="Xu F."/>
            <person name="Jerlstrom-Hultqvist J."/>
            <person name="Kolisko M."/>
            <person name="Simpson A.G.B."/>
            <person name="Roger A.J."/>
            <person name="Svard S.G."/>
            <person name="Andersson J.O."/>
        </authorList>
    </citation>
    <scope>NUCLEOTIDE SEQUENCE</scope>
    <source>
        <strain evidence="8">PC1</strain>
    </source>
</reference>
<dbReference type="Gene3D" id="2.60.260.20">
    <property type="entry name" value="Urease metallochaperone UreE, N-terminal domain"/>
    <property type="match status" value="2"/>
</dbReference>
<dbReference type="SUPFAM" id="SSF57938">
    <property type="entry name" value="DnaJ/Hsp40 cysteine-rich domain"/>
    <property type="match status" value="1"/>
</dbReference>
<dbReference type="GO" id="GO:0006457">
    <property type="term" value="P:protein folding"/>
    <property type="evidence" value="ECO:0007669"/>
    <property type="project" value="InterPro"/>
</dbReference>
<feature type="domain" description="CR-type" evidence="7">
    <location>
        <begin position="36"/>
        <end position="121"/>
    </location>
</feature>
<evidence type="ECO:0000256" key="5">
    <source>
        <dbReference type="PROSITE-ProRule" id="PRU00546"/>
    </source>
</evidence>
<evidence type="ECO:0000256" key="1">
    <source>
        <dbReference type="ARBA" id="ARBA00022723"/>
    </source>
</evidence>
<dbReference type="InterPro" id="IPR044713">
    <property type="entry name" value="DNJA1/2-like"/>
</dbReference>
<dbReference type="PANTHER" id="PTHR43888">
    <property type="entry name" value="DNAJ-LIKE-2, ISOFORM A-RELATED"/>
    <property type="match status" value="1"/>
</dbReference>
<keyword evidence="2" id="KW-0677">Repeat</keyword>
<dbReference type="EMBL" id="GDID01002265">
    <property type="protein sequence ID" value="JAP94341.1"/>
    <property type="molecule type" value="Transcribed_RNA"/>
</dbReference>
<dbReference type="Pfam" id="PF01556">
    <property type="entry name" value="DnaJ_C"/>
    <property type="match status" value="1"/>
</dbReference>
<dbReference type="Pfam" id="PF00684">
    <property type="entry name" value="DnaJ_CXXCXGXG"/>
    <property type="match status" value="1"/>
</dbReference>
<dbReference type="InterPro" id="IPR002939">
    <property type="entry name" value="DnaJ_C"/>
</dbReference>
<feature type="compositionally biased region" description="Polar residues" evidence="6">
    <location>
        <begin position="319"/>
        <end position="328"/>
    </location>
</feature>
<sequence length="328" mass="36905">MMFGGGMGRQRGPQGPRQADPIGQEVEVSLEQMYTGADVKVEYQRQCKCPECDGQGSSVPDNIQRCSQCHGNGVVMHTEQRGNMITQRQMHCPKCKGKGEIIADATKICKKCNGRKITVEKKVLEVRLEPGTSDQTKQTMFQEGNFEPGKTQGDFVVIFRQKKHKIFRREEADLFMDKVITLDEAVCGTSFKIQHPCGDEIMIFRKPGECINHGQILCVKSQGMPVKGRIYEHGNLFIKFEVKFPKQINPEVRELLMKVIGTEESRKRIAACSELKHDGVKNCELVYIDPQQRTKNSDTNQGQREYGDHSDDEEGMQGGAQQVQCGGM</sequence>
<feature type="region of interest" description="Disordered" evidence="6">
    <location>
        <begin position="1"/>
        <end position="20"/>
    </location>
</feature>
<organism evidence="8">
    <name type="scientific">Trepomonas sp. PC1</name>
    <dbReference type="NCBI Taxonomy" id="1076344"/>
    <lineage>
        <taxon>Eukaryota</taxon>
        <taxon>Metamonada</taxon>
        <taxon>Diplomonadida</taxon>
        <taxon>Hexamitidae</taxon>
        <taxon>Hexamitinae</taxon>
        <taxon>Trepomonas</taxon>
    </lineage>
</organism>
<dbReference type="CDD" id="cd10719">
    <property type="entry name" value="DnaJ_zf"/>
    <property type="match status" value="1"/>
</dbReference>
<evidence type="ECO:0000256" key="6">
    <source>
        <dbReference type="SAM" id="MobiDB-lite"/>
    </source>
</evidence>
<dbReference type="InterPro" id="IPR036410">
    <property type="entry name" value="HSP_DnaJ_Cys-rich_dom_sf"/>
</dbReference>
<feature type="compositionally biased region" description="Polar residues" evidence="6">
    <location>
        <begin position="291"/>
        <end position="303"/>
    </location>
</feature>
<evidence type="ECO:0000256" key="2">
    <source>
        <dbReference type="ARBA" id="ARBA00022737"/>
    </source>
</evidence>
<evidence type="ECO:0000256" key="3">
    <source>
        <dbReference type="ARBA" id="ARBA00022771"/>
    </source>
</evidence>
<dbReference type="SUPFAM" id="SSF49493">
    <property type="entry name" value="HSP40/DnaJ peptide-binding domain"/>
    <property type="match status" value="2"/>
</dbReference>
<evidence type="ECO:0000313" key="8">
    <source>
        <dbReference type="EMBL" id="JAP94341.1"/>
    </source>
</evidence>
<dbReference type="PROSITE" id="PS51188">
    <property type="entry name" value="ZF_CR"/>
    <property type="match status" value="1"/>
</dbReference>
<feature type="region of interest" description="Disordered" evidence="6">
    <location>
        <begin position="291"/>
        <end position="328"/>
    </location>
</feature>
<keyword evidence="3 5" id="KW-0863">Zinc-finger</keyword>
<dbReference type="InterPro" id="IPR008971">
    <property type="entry name" value="HSP40/DnaJ_pept-bd"/>
</dbReference>
<proteinExistence type="predicted"/>
<keyword evidence="1 5" id="KW-0479">Metal-binding</keyword>
<keyword evidence="4 5" id="KW-0862">Zinc</keyword>
<protein>
    <submittedName>
        <fullName evidence="8">Chaperone protein DnaJ</fullName>
    </submittedName>
</protein>
<dbReference type="GO" id="GO:0051082">
    <property type="term" value="F:unfolded protein binding"/>
    <property type="evidence" value="ECO:0007669"/>
    <property type="project" value="InterPro"/>
</dbReference>
<gene>
    <name evidence="8" type="ORF">TPC1_13042</name>
</gene>
<dbReference type="AlphaFoldDB" id="A0A146KG18"/>
<evidence type="ECO:0000259" key="7">
    <source>
        <dbReference type="PROSITE" id="PS51188"/>
    </source>
</evidence>
<dbReference type="InterPro" id="IPR001305">
    <property type="entry name" value="HSP_DnaJ_Cys-rich_dom"/>
</dbReference>
<dbReference type="CDD" id="cd10747">
    <property type="entry name" value="DnaJ_C"/>
    <property type="match status" value="1"/>
</dbReference>
<accession>A0A146KG18</accession>
<evidence type="ECO:0000256" key="4">
    <source>
        <dbReference type="ARBA" id="ARBA00022833"/>
    </source>
</evidence>
<dbReference type="GO" id="GO:0030544">
    <property type="term" value="F:Hsp70 protein binding"/>
    <property type="evidence" value="ECO:0007669"/>
    <property type="project" value="InterPro"/>
</dbReference>
<feature type="zinc finger region" description="CR-type" evidence="5">
    <location>
        <begin position="36"/>
        <end position="121"/>
    </location>
</feature>